<comment type="caution">
    <text evidence="2">The sequence shown here is derived from an EMBL/GenBank/DDBJ whole genome shotgun (WGS) entry which is preliminary data.</text>
</comment>
<gene>
    <name evidence="2" type="ORF">GC093_10715</name>
</gene>
<evidence type="ECO:0000313" key="2">
    <source>
        <dbReference type="EMBL" id="NOU93691.1"/>
    </source>
</evidence>
<keyword evidence="1" id="KW-0472">Membrane</keyword>
<feature type="transmembrane region" description="Helical" evidence="1">
    <location>
        <begin position="7"/>
        <end position="32"/>
    </location>
</feature>
<name>A0A972H000_9BACL</name>
<dbReference type="RefSeq" id="WP_171651882.1">
    <property type="nucleotide sequence ID" value="NZ_WHOD01000049.1"/>
</dbReference>
<dbReference type="EMBL" id="WHOD01000049">
    <property type="protein sequence ID" value="NOU93691.1"/>
    <property type="molecule type" value="Genomic_DNA"/>
</dbReference>
<dbReference type="Pfam" id="PF08570">
    <property type="entry name" value="DUF1761"/>
    <property type="match status" value="1"/>
</dbReference>
<keyword evidence="1" id="KW-0812">Transmembrane</keyword>
<dbReference type="Proteomes" id="UP000641588">
    <property type="component" value="Unassembled WGS sequence"/>
</dbReference>
<keyword evidence="3" id="KW-1185">Reference proteome</keyword>
<organism evidence="2 3">
    <name type="scientific">Paenibacillus foliorum</name>
    <dbReference type="NCBI Taxonomy" id="2654974"/>
    <lineage>
        <taxon>Bacteria</taxon>
        <taxon>Bacillati</taxon>
        <taxon>Bacillota</taxon>
        <taxon>Bacilli</taxon>
        <taxon>Bacillales</taxon>
        <taxon>Paenibacillaceae</taxon>
        <taxon>Paenibacillus</taxon>
    </lineage>
</organism>
<proteinExistence type="predicted"/>
<accession>A0A972H000</accession>
<evidence type="ECO:0000256" key="1">
    <source>
        <dbReference type="SAM" id="Phobius"/>
    </source>
</evidence>
<dbReference type="InterPro" id="IPR013879">
    <property type="entry name" value="DUF1761"/>
</dbReference>
<reference evidence="2" key="1">
    <citation type="submission" date="2019-10" db="EMBL/GenBank/DDBJ databases">
        <title>Description of Paenibacillus glebae sp. nov.</title>
        <authorList>
            <person name="Carlier A."/>
            <person name="Qi S."/>
        </authorList>
    </citation>
    <scope>NUCLEOTIDE SEQUENCE</scope>
    <source>
        <strain evidence="2">LMG 31456</strain>
    </source>
</reference>
<feature type="transmembrane region" description="Helical" evidence="1">
    <location>
        <begin position="111"/>
        <end position="134"/>
    </location>
</feature>
<feature type="transmembrane region" description="Helical" evidence="1">
    <location>
        <begin position="85"/>
        <end position="105"/>
    </location>
</feature>
<dbReference type="AlphaFoldDB" id="A0A972H000"/>
<protein>
    <submittedName>
        <fullName evidence="2">DUF1761 family protein</fullName>
    </submittedName>
</protein>
<feature type="transmembrane region" description="Helical" evidence="1">
    <location>
        <begin position="52"/>
        <end position="73"/>
    </location>
</feature>
<sequence>MIDFAQINYLAVLASTVAAMFIGFLWYSPVLFGHAWAKQRGMKMEEISGGGPMTYVLTAVTALVGAFVLALLLTMGGRATVASGLTVGLLIGISISVKIGMNYLFENKPLGLYLITIGYHLVSYLVMGLIIGAIG</sequence>
<evidence type="ECO:0000313" key="3">
    <source>
        <dbReference type="Proteomes" id="UP000641588"/>
    </source>
</evidence>
<keyword evidence="1" id="KW-1133">Transmembrane helix</keyword>